<accession>G9NJF3</accession>
<name>G9NJF3_HYPAI</name>
<keyword evidence="2" id="KW-1185">Reference proteome</keyword>
<evidence type="ECO:0000313" key="1">
    <source>
        <dbReference type="EMBL" id="EHK49027.1"/>
    </source>
</evidence>
<dbReference type="eggNOG" id="ENOG502RR21">
    <property type="taxonomic scope" value="Eukaryota"/>
</dbReference>
<protein>
    <submittedName>
        <fullName evidence="1">Uncharacterized protein</fullName>
    </submittedName>
</protein>
<evidence type="ECO:0000313" key="2">
    <source>
        <dbReference type="Proteomes" id="UP000005426"/>
    </source>
</evidence>
<dbReference type="OMA" id="NIMPNTK"/>
<proteinExistence type="predicted"/>
<gene>
    <name evidence="1" type="ORF">TRIATDRAFT_49481</name>
</gene>
<comment type="caution">
    <text evidence="1">The sequence shown here is derived from an EMBL/GenBank/DDBJ whole genome shotgun (WGS) entry which is preliminary data.</text>
</comment>
<dbReference type="Proteomes" id="UP000005426">
    <property type="component" value="Unassembled WGS sequence"/>
</dbReference>
<dbReference type="EMBL" id="ABDG02000017">
    <property type="protein sequence ID" value="EHK49027.1"/>
    <property type="molecule type" value="Genomic_DNA"/>
</dbReference>
<dbReference type="AlphaFoldDB" id="G9NJF3"/>
<sequence>MTLLRGLYPRQIISFNVTYPIFNKLTTYSTTNLLVCVKPAPGIDLGWTSSTKVSLLYNELLVGEADLETGNVFLTETNVAFYNLEGFKIWNMHGFKAFIQHVIPRPRDESQLEGRGPAVALKIDDKGHKLAISIRLDMMGFAKTLISTVRRIDDEIEVVFFIQNPTRVGICFGETRFILEKDCRILARLYGKFNIVSDDGMQKFQVKGPICSDTTLFGKAILKGVSADKHSDTWYTPAIRLFEMEVDLDALIEGEH</sequence>
<dbReference type="OrthoDB" id="4896153at2759"/>
<dbReference type="HOGENOM" id="CLU_1069830_0_0_1"/>
<organism evidence="1 2">
    <name type="scientific">Hypocrea atroviridis (strain ATCC 20476 / IMI 206040)</name>
    <name type="common">Trichoderma atroviride</name>
    <dbReference type="NCBI Taxonomy" id="452589"/>
    <lineage>
        <taxon>Eukaryota</taxon>
        <taxon>Fungi</taxon>
        <taxon>Dikarya</taxon>
        <taxon>Ascomycota</taxon>
        <taxon>Pezizomycotina</taxon>
        <taxon>Sordariomycetes</taxon>
        <taxon>Hypocreomycetidae</taxon>
        <taxon>Hypocreales</taxon>
        <taxon>Hypocreaceae</taxon>
        <taxon>Trichoderma</taxon>
    </lineage>
</organism>
<reference evidence="1 2" key="1">
    <citation type="journal article" date="2011" name="Genome Biol.">
        <title>Comparative genome sequence analysis underscores mycoparasitism as the ancestral life style of Trichoderma.</title>
        <authorList>
            <person name="Kubicek C.P."/>
            <person name="Herrera-Estrella A."/>
            <person name="Seidl-Seiboth V."/>
            <person name="Martinez D.A."/>
            <person name="Druzhinina I.S."/>
            <person name="Thon M."/>
            <person name="Zeilinger S."/>
            <person name="Casas-Flores S."/>
            <person name="Horwitz B.A."/>
            <person name="Mukherjee P.K."/>
            <person name="Mukherjee M."/>
            <person name="Kredics L."/>
            <person name="Alcaraz L.D."/>
            <person name="Aerts A."/>
            <person name="Antal Z."/>
            <person name="Atanasova L."/>
            <person name="Cervantes-Badillo M.G."/>
            <person name="Challacombe J."/>
            <person name="Chertkov O."/>
            <person name="McCluskey K."/>
            <person name="Coulpier F."/>
            <person name="Deshpande N."/>
            <person name="von Doehren H."/>
            <person name="Ebbole D.J."/>
            <person name="Esquivel-Naranjo E.U."/>
            <person name="Fekete E."/>
            <person name="Flipphi M."/>
            <person name="Glaser F."/>
            <person name="Gomez-Rodriguez E.Y."/>
            <person name="Gruber S."/>
            <person name="Han C."/>
            <person name="Henrissat B."/>
            <person name="Hermosa R."/>
            <person name="Hernandez-Onate M."/>
            <person name="Karaffa L."/>
            <person name="Kosti I."/>
            <person name="Le Crom S."/>
            <person name="Lindquist E."/>
            <person name="Lucas S."/>
            <person name="Luebeck M."/>
            <person name="Luebeck P.S."/>
            <person name="Margeot A."/>
            <person name="Metz B."/>
            <person name="Misra M."/>
            <person name="Nevalainen H."/>
            <person name="Omann M."/>
            <person name="Packer N."/>
            <person name="Perrone G."/>
            <person name="Uresti-Rivera E.E."/>
            <person name="Salamov A."/>
            <person name="Schmoll M."/>
            <person name="Seiboth B."/>
            <person name="Shapiro H."/>
            <person name="Sukno S."/>
            <person name="Tamayo-Ramos J.A."/>
            <person name="Tisch D."/>
            <person name="Wiest A."/>
            <person name="Wilkinson H.H."/>
            <person name="Zhang M."/>
            <person name="Coutinho P.M."/>
            <person name="Kenerley C.M."/>
            <person name="Monte E."/>
            <person name="Baker S.E."/>
            <person name="Grigoriev I.V."/>
        </authorList>
    </citation>
    <scope>NUCLEOTIDE SEQUENCE [LARGE SCALE GENOMIC DNA]</scope>
    <source>
        <strain evidence="2">ATCC 20476 / IMI 206040</strain>
    </source>
</reference>